<dbReference type="AlphaFoldDB" id="A0AA86RTF9"/>
<name>A0AA86RTF9_9FABA</name>
<proteinExistence type="predicted"/>
<evidence type="ECO:0000313" key="2">
    <source>
        <dbReference type="Proteomes" id="UP001189624"/>
    </source>
</evidence>
<organism evidence="1 2">
    <name type="scientific">Sphenostylis stenocarpa</name>
    <dbReference type="NCBI Taxonomy" id="92480"/>
    <lineage>
        <taxon>Eukaryota</taxon>
        <taxon>Viridiplantae</taxon>
        <taxon>Streptophyta</taxon>
        <taxon>Embryophyta</taxon>
        <taxon>Tracheophyta</taxon>
        <taxon>Spermatophyta</taxon>
        <taxon>Magnoliopsida</taxon>
        <taxon>eudicotyledons</taxon>
        <taxon>Gunneridae</taxon>
        <taxon>Pentapetalae</taxon>
        <taxon>rosids</taxon>
        <taxon>fabids</taxon>
        <taxon>Fabales</taxon>
        <taxon>Fabaceae</taxon>
        <taxon>Papilionoideae</taxon>
        <taxon>50 kb inversion clade</taxon>
        <taxon>NPAAA clade</taxon>
        <taxon>indigoferoid/millettioid clade</taxon>
        <taxon>Phaseoleae</taxon>
        <taxon>Sphenostylis</taxon>
    </lineage>
</organism>
<keyword evidence="2" id="KW-1185">Reference proteome</keyword>
<reference evidence="1" key="1">
    <citation type="submission" date="2023-10" db="EMBL/GenBank/DDBJ databases">
        <authorList>
            <person name="Domelevo Entfellner J.-B."/>
        </authorList>
    </citation>
    <scope>NUCLEOTIDE SEQUENCE</scope>
</reference>
<dbReference type="EMBL" id="OY731399">
    <property type="protein sequence ID" value="CAJ1929685.1"/>
    <property type="molecule type" value="Genomic_DNA"/>
</dbReference>
<dbReference type="Gramene" id="rna-AYBTSS11_LOCUS4526">
    <property type="protein sequence ID" value="CAJ1929685.1"/>
    <property type="gene ID" value="gene-AYBTSS11_LOCUS4526"/>
</dbReference>
<accession>A0AA86RTF9</accession>
<protein>
    <submittedName>
        <fullName evidence="1">Uncharacterized protein</fullName>
    </submittedName>
</protein>
<gene>
    <name evidence="1" type="ORF">AYBTSS11_LOCUS4526</name>
</gene>
<evidence type="ECO:0000313" key="1">
    <source>
        <dbReference type="EMBL" id="CAJ1929685.1"/>
    </source>
</evidence>
<dbReference type="Proteomes" id="UP001189624">
    <property type="component" value="Chromosome 2"/>
</dbReference>
<sequence length="105" mass="12051">MEQGMDAWTFAQRMQPKSSFIAGWKHNKREGLQVQILSFKYERKGWNVDKCRRNRHGGWGRESRGSEGKYESGHRIPKIVAMKGKEREKDLSSLYGLGRILGGGP</sequence>